<dbReference type="GO" id="GO:0048870">
    <property type="term" value="P:cell motility"/>
    <property type="evidence" value="ECO:0007669"/>
    <property type="project" value="TreeGrafter"/>
</dbReference>
<reference evidence="6" key="1">
    <citation type="journal article" date="2023" name="G3 (Bethesda)">
        <title>Whole genome assembly and annotation of the endangered Caribbean coral Acropora cervicornis.</title>
        <authorList>
            <person name="Selwyn J.D."/>
            <person name="Vollmer S.V."/>
        </authorList>
    </citation>
    <scope>NUCLEOTIDE SEQUENCE</scope>
    <source>
        <strain evidence="6">K2</strain>
    </source>
</reference>
<dbReference type="SUPFAM" id="SSF50729">
    <property type="entry name" value="PH domain-like"/>
    <property type="match status" value="1"/>
</dbReference>
<dbReference type="InterPro" id="IPR050868">
    <property type="entry name" value="ELMO_domain-containing"/>
</dbReference>
<keyword evidence="1" id="KW-0053">Apoptosis</keyword>
<gene>
    <name evidence="6" type="ORF">P5673_021078</name>
</gene>
<dbReference type="PROSITE" id="PS51335">
    <property type="entry name" value="ELMO"/>
    <property type="match status" value="1"/>
</dbReference>
<evidence type="ECO:0000313" key="6">
    <source>
        <dbReference type="EMBL" id="KAK2556866.1"/>
    </source>
</evidence>
<evidence type="ECO:0000259" key="5">
    <source>
        <dbReference type="PROSITE" id="PS51335"/>
    </source>
</evidence>
<keyword evidence="2" id="KW-0581">Phagocytosis</keyword>
<comment type="function">
    <text evidence="4">Involved in cytoskeletal rearrangements required for phagocytosis of apoptotic cells and cell motility. Acts in association with DOCK1 and CRK. Was initially proposed to be required in complex with DOCK1 to activate Rac Rho small GTPases. May enhance the guanine nucleotide exchange factor (GEF) activity of DOCK1.</text>
</comment>
<dbReference type="Gene3D" id="6.10.250.810">
    <property type="match status" value="1"/>
</dbReference>
<comment type="caution">
    <text evidence="6">The sequence shown here is derived from an EMBL/GenBank/DDBJ whole genome shotgun (WGS) entry which is preliminary data.</text>
</comment>
<dbReference type="InterPro" id="IPR001849">
    <property type="entry name" value="PH_domain"/>
</dbReference>
<dbReference type="GO" id="GO:0005886">
    <property type="term" value="C:plasma membrane"/>
    <property type="evidence" value="ECO:0007669"/>
    <property type="project" value="TreeGrafter"/>
</dbReference>
<dbReference type="SUPFAM" id="SSF48371">
    <property type="entry name" value="ARM repeat"/>
    <property type="match status" value="1"/>
</dbReference>
<evidence type="ECO:0000256" key="2">
    <source>
        <dbReference type="ARBA" id="ARBA00022907"/>
    </source>
</evidence>
<accession>A0AAD9Q9J3</accession>
<evidence type="ECO:0000256" key="1">
    <source>
        <dbReference type="ARBA" id="ARBA00022703"/>
    </source>
</evidence>
<dbReference type="PANTHER" id="PTHR12771:SF56">
    <property type="entry name" value="CED-12"/>
    <property type="match status" value="1"/>
</dbReference>
<sequence>MVFATFFPFRTANEDLLKWPMGRENKFTGIKIEVKKKNSMTMSVVDPGQIKLAIEKEGRFPQLTTFDQSLPLDEIVKEVCQKWSLPIPEQYAFQYADYNCYITEENRAGLKNGTVLKLTLSPAKLAHDIFEHLKATNIEEKKNALSTLSNISEDAAFASEFIKRDGLKLLIGMVENKPESSETLANCLTSFQELMDHGDVSWDILTQGFIKNLTTFVNKKNPVDATVLKRCLSILEAVSINSPAFYQVVEKEVVFENLVLHLQNPIPDIRLNAIALINSLFMRTPNRRQFAELLSKRGVRGYIMNNIIRDSKIIRGEMAHQLYVYQSLGFSPLVDVVNMRGNASNQSLFENLDKLRKAVFESELVGTGSARPISQAGVLSKDFKRLGFVDIESPANDFHETPPGLLPLHTMVYFANKYSEQYIKIVLENLSRGEGYECPFARASIALVKMLCEILEINGDPISESGEGYYPIFFTMDFAFEEFFCICIQLLNKTWKEMRATSGDFNRVMQVVKDQICRALREKHQSMEMFKTTVFSLGFTKMLKLLQEEIHERNMTELKAKPVVELREQVLPELKEIVKQQRLDQLIQGALFDKAPGKARARERFWYCRLSPNLKFLHYGDCQEGQAPPLENLPNKCEYVLRGRVPIAKVTRILFGKDCPQTRDRNFRRAYLSLCFSLMCDNEPDEKHLDFIATSQSVFAIWSDALSTLLNKEMPSSESQEELETLLNMEMKLRLLDLENISIPETPPAIPSVPPNFNFVYDFS</sequence>
<dbReference type="AlphaFoldDB" id="A0AAD9Q9J3"/>
<dbReference type="GO" id="GO:0006915">
    <property type="term" value="P:apoptotic process"/>
    <property type="evidence" value="ECO:0007669"/>
    <property type="project" value="UniProtKB-KW"/>
</dbReference>
<evidence type="ECO:0000256" key="3">
    <source>
        <dbReference type="ARBA" id="ARBA00023036"/>
    </source>
</evidence>
<dbReference type="EMBL" id="JARQWQ010000053">
    <property type="protein sequence ID" value="KAK2556866.1"/>
    <property type="molecule type" value="Genomic_DNA"/>
</dbReference>
<dbReference type="Gene3D" id="2.30.29.30">
    <property type="entry name" value="Pleckstrin-homology domain (PH domain)/Phosphotyrosine-binding domain (PTB)"/>
    <property type="match status" value="1"/>
</dbReference>
<dbReference type="GO" id="GO:0017124">
    <property type="term" value="F:SH3 domain binding"/>
    <property type="evidence" value="ECO:0007669"/>
    <property type="project" value="UniProtKB-KW"/>
</dbReference>
<organism evidence="6 7">
    <name type="scientific">Acropora cervicornis</name>
    <name type="common">Staghorn coral</name>
    <dbReference type="NCBI Taxonomy" id="6130"/>
    <lineage>
        <taxon>Eukaryota</taxon>
        <taxon>Metazoa</taxon>
        <taxon>Cnidaria</taxon>
        <taxon>Anthozoa</taxon>
        <taxon>Hexacorallia</taxon>
        <taxon>Scleractinia</taxon>
        <taxon>Astrocoeniina</taxon>
        <taxon>Acroporidae</taxon>
        <taxon>Acropora</taxon>
    </lineage>
</organism>
<dbReference type="InterPro" id="IPR016024">
    <property type="entry name" value="ARM-type_fold"/>
</dbReference>
<dbReference type="Pfam" id="PF11841">
    <property type="entry name" value="ELMO_ARM"/>
    <property type="match status" value="1"/>
</dbReference>
<dbReference type="InterPro" id="IPR006816">
    <property type="entry name" value="ELMO_dom"/>
</dbReference>
<keyword evidence="7" id="KW-1185">Reference proteome</keyword>
<dbReference type="PANTHER" id="PTHR12771">
    <property type="entry name" value="ENGULFMENT AND CELL MOTILITY"/>
    <property type="match status" value="1"/>
</dbReference>
<dbReference type="GO" id="GO:0007015">
    <property type="term" value="P:actin filament organization"/>
    <property type="evidence" value="ECO:0007669"/>
    <property type="project" value="TreeGrafter"/>
</dbReference>
<feature type="domain" description="ELMO" evidence="5">
    <location>
        <begin position="347"/>
        <end position="520"/>
    </location>
</feature>
<keyword evidence="3" id="KW-0729">SH3-binding</keyword>
<dbReference type="Pfam" id="PF16457">
    <property type="entry name" value="PH_12"/>
    <property type="match status" value="1"/>
</dbReference>
<protein>
    <submittedName>
        <fullName evidence="6">Engulfment and cell motility protein 1</fullName>
    </submittedName>
</protein>
<evidence type="ECO:0000256" key="4">
    <source>
        <dbReference type="ARBA" id="ARBA00024863"/>
    </source>
</evidence>
<name>A0AAD9Q9J3_ACRCE</name>
<dbReference type="Pfam" id="PF04727">
    <property type="entry name" value="ELMO_CED12"/>
    <property type="match status" value="1"/>
</dbReference>
<reference evidence="6" key="2">
    <citation type="journal article" date="2023" name="Science">
        <title>Genomic signatures of disease resistance in endangered staghorn corals.</title>
        <authorList>
            <person name="Vollmer S.V."/>
            <person name="Selwyn J.D."/>
            <person name="Despard B.A."/>
            <person name="Roesel C.L."/>
        </authorList>
    </citation>
    <scope>NUCLEOTIDE SEQUENCE</scope>
    <source>
        <strain evidence="6">K2</strain>
    </source>
</reference>
<proteinExistence type="predicted"/>
<dbReference type="InterPro" id="IPR024574">
    <property type="entry name" value="ELMO_ARM"/>
</dbReference>
<dbReference type="InterPro" id="IPR011993">
    <property type="entry name" value="PH-like_dom_sf"/>
</dbReference>
<dbReference type="Proteomes" id="UP001249851">
    <property type="component" value="Unassembled WGS sequence"/>
</dbReference>
<dbReference type="GO" id="GO:0006909">
    <property type="term" value="P:phagocytosis"/>
    <property type="evidence" value="ECO:0007669"/>
    <property type="project" value="UniProtKB-KW"/>
</dbReference>
<dbReference type="Gene3D" id="1.25.10.10">
    <property type="entry name" value="Leucine-rich Repeat Variant"/>
    <property type="match status" value="1"/>
</dbReference>
<dbReference type="InterPro" id="IPR011989">
    <property type="entry name" value="ARM-like"/>
</dbReference>
<evidence type="ECO:0000313" key="7">
    <source>
        <dbReference type="Proteomes" id="UP001249851"/>
    </source>
</evidence>